<dbReference type="SUPFAM" id="SSF52799">
    <property type="entry name" value="(Phosphotyrosine protein) phosphatases II"/>
    <property type="match status" value="1"/>
</dbReference>
<evidence type="ECO:0000256" key="1">
    <source>
        <dbReference type="SAM" id="MobiDB-lite"/>
    </source>
</evidence>
<evidence type="ECO:0000259" key="3">
    <source>
        <dbReference type="PROSITE" id="PS50056"/>
    </source>
</evidence>
<dbReference type="EMBL" id="HBGO01018012">
    <property type="protein sequence ID" value="CAD9339775.1"/>
    <property type="molecule type" value="Transcribed_RNA"/>
</dbReference>
<dbReference type="Gene3D" id="3.90.190.10">
    <property type="entry name" value="Protein tyrosine phosphatase superfamily"/>
    <property type="match status" value="1"/>
</dbReference>
<dbReference type="AlphaFoldDB" id="A0A7S2EJ94"/>
<sequence>MSAAVSTHINMSRSTGSDPSPFARRHSAERMTGPGFGAPSERAGGAGGSVLIGSKPTLLALGAMRFLIMDAPRQSNLHLYIKECRRHSVADVVRVCEEVTYKAAELQSAGIQLHEMPYPDGQSPPQEVLDRWLELVDRRFYQRGQKAGGHATGNEGGSDNTAVSSAPSASAAGAASEGSQTIAVHCVAGLGRAPVLVAIALVEFAGMDPVEAVTLIRQHRRGAINEKQLNYLEQYRRSYKRGGGEGCSCVIQ</sequence>
<feature type="domain" description="Tyrosine-protein phosphatase" evidence="2">
    <location>
        <begin position="55"/>
        <end position="244"/>
    </location>
</feature>
<dbReference type="InterPro" id="IPR050561">
    <property type="entry name" value="PTP"/>
</dbReference>
<dbReference type="CDD" id="cd14500">
    <property type="entry name" value="PTP-IVa"/>
    <property type="match status" value="1"/>
</dbReference>
<protein>
    <recommendedName>
        <fullName evidence="5">Tyrosine specific protein phosphatases domain-containing protein</fullName>
    </recommendedName>
</protein>
<feature type="region of interest" description="Disordered" evidence="1">
    <location>
        <begin position="1"/>
        <end position="39"/>
    </location>
</feature>
<name>A0A7S2EJ94_TRICV</name>
<dbReference type="InterPro" id="IPR000387">
    <property type="entry name" value="Tyr_Pase_dom"/>
</dbReference>
<dbReference type="PROSITE" id="PS50056">
    <property type="entry name" value="TYR_PHOSPHATASE_2"/>
    <property type="match status" value="1"/>
</dbReference>
<dbReference type="InterPro" id="IPR003595">
    <property type="entry name" value="Tyr_Pase_cat"/>
</dbReference>
<dbReference type="PROSITE" id="PS50054">
    <property type="entry name" value="TYR_PHOSPHATASE_DUAL"/>
    <property type="match status" value="1"/>
</dbReference>
<evidence type="ECO:0000259" key="2">
    <source>
        <dbReference type="PROSITE" id="PS50054"/>
    </source>
</evidence>
<feature type="domain" description="Tyrosine specific protein phosphatases" evidence="3">
    <location>
        <begin position="176"/>
        <end position="231"/>
    </location>
</feature>
<feature type="compositionally biased region" description="Gly residues" evidence="1">
    <location>
        <begin position="146"/>
        <end position="156"/>
    </location>
</feature>
<feature type="compositionally biased region" description="Polar residues" evidence="1">
    <location>
        <begin position="1"/>
        <end position="18"/>
    </location>
</feature>
<organism evidence="4">
    <name type="scientific">Trieres chinensis</name>
    <name type="common">Marine centric diatom</name>
    <name type="synonym">Odontella sinensis</name>
    <dbReference type="NCBI Taxonomy" id="1514140"/>
    <lineage>
        <taxon>Eukaryota</taxon>
        <taxon>Sar</taxon>
        <taxon>Stramenopiles</taxon>
        <taxon>Ochrophyta</taxon>
        <taxon>Bacillariophyta</taxon>
        <taxon>Mediophyceae</taxon>
        <taxon>Biddulphiophycidae</taxon>
        <taxon>Eupodiscales</taxon>
        <taxon>Parodontellaceae</taxon>
        <taxon>Trieres</taxon>
    </lineage>
</organism>
<feature type="region of interest" description="Disordered" evidence="1">
    <location>
        <begin position="146"/>
        <end position="169"/>
    </location>
</feature>
<dbReference type="InterPro" id="IPR029021">
    <property type="entry name" value="Prot-tyrosine_phosphatase-like"/>
</dbReference>
<accession>A0A7S2EJ94</accession>
<evidence type="ECO:0008006" key="5">
    <source>
        <dbReference type="Google" id="ProtNLM"/>
    </source>
</evidence>
<gene>
    <name evidence="4" type="ORF">OSIN01602_LOCUS10314</name>
</gene>
<reference evidence="4" key="1">
    <citation type="submission" date="2021-01" db="EMBL/GenBank/DDBJ databases">
        <authorList>
            <person name="Corre E."/>
            <person name="Pelletier E."/>
            <person name="Niang G."/>
            <person name="Scheremetjew M."/>
            <person name="Finn R."/>
            <person name="Kale V."/>
            <person name="Holt S."/>
            <person name="Cochrane G."/>
            <person name="Meng A."/>
            <person name="Brown T."/>
            <person name="Cohen L."/>
        </authorList>
    </citation>
    <scope>NUCLEOTIDE SEQUENCE</scope>
    <source>
        <strain evidence="4">Grunow 1884</strain>
    </source>
</reference>
<dbReference type="PANTHER" id="PTHR23339">
    <property type="entry name" value="TYROSINE SPECIFIC PROTEIN PHOSPHATASE AND DUAL SPECIFICITY PROTEIN PHOSPHATASE"/>
    <property type="match status" value="1"/>
</dbReference>
<evidence type="ECO:0000313" key="4">
    <source>
        <dbReference type="EMBL" id="CAD9339775.1"/>
    </source>
</evidence>
<proteinExistence type="predicted"/>
<dbReference type="InterPro" id="IPR020422">
    <property type="entry name" value="TYR_PHOSPHATASE_DUAL_dom"/>
</dbReference>
<dbReference type="SMART" id="SM00404">
    <property type="entry name" value="PTPc_motif"/>
    <property type="match status" value="1"/>
</dbReference>